<proteinExistence type="predicted"/>
<evidence type="ECO:0000313" key="3">
    <source>
        <dbReference type="Proteomes" id="UP000184368"/>
    </source>
</evidence>
<keyword evidence="1" id="KW-0472">Membrane</keyword>
<dbReference type="EMBL" id="FQUO01000015">
    <property type="protein sequence ID" value="SHF98006.1"/>
    <property type="molecule type" value="Genomic_DNA"/>
</dbReference>
<gene>
    <name evidence="2" type="ORF">SAMN05444008_11576</name>
</gene>
<keyword evidence="1" id="KW-0812">Transmembrane</keyword>
<reference evidence="2 3" key="1">
    <citation type="submission" date="2016-11" db="EMBL/GenBank/DDBJ databases">
        <authorList>
            <person name="Jaros S."/>
            <person name="Januszkiewicz K."/>
            <person name="Wedrychowicz H."/>
        </authorList>
    </citation>
    <scope>NUCLEOTIDE SEQUENCE [LARGE SCALE GENOMIC DNA]</scope>
    <source>
        <strain evidence="2 3">DSM 26897</strain>
    </source>
</reference>
<organism evidence="2 3">
    <name type="scientific">Cnuella takakiae</name>
    <dbReference type="NCBI Taxonomy" id="1302690"/>
    <lineage>
        <taxon>Bacteria</taxon>
        <taxon>Pseudomonadati</taxon>
        <taxon>Bacteroidota</taxon>
        <taxon>Chitinophagia</taxon>
        <taxon>Chitinophagales</taxon>
        <taxon>Chitinophagaceae</taxon>
        <taxon>Cnuella</taxon>
    </lineage>
</organism>
<keyword evidence="1" id="KW-1133">Transmembrane helix</keyword>
<evidence type="ECO:0000256" key="1">
    <source>
        <dbReference type="SAM" id="Phobius"/>
    </source>
</evidence>
<keyword evidence="3" id="KW-1185">Reference proteome</keyword>
<feature type="transmembrane region" description="Helical" evidence="1">
    <location>
        <begin position="15"/>
        <end position="35"/>
    </location>
</feature>
<dbReference type="STRING" id="1302690.BUE76_10690"/>
<dbReference type="Proteomes" id="UP000184368">
    <property type="component" value="Unassembled WGS sequence"/>
</dbReference>
<name>A0A1M5G2S7_9BACT</name>
<evidence type="ECO:0000313" key="2">
    <source>
        <dbReference type="EMBL" id="SHF98006.1"/>
    </source>
</evidence>
<sequence length="234" mass="26829">MLWPLLQQAVNPKKITPILHISFFLYTSPIFLSIWTNCPYFFKRGCYIVTTLTMTKAPQGNYTVKVPTKTYLRKYVTASLGAPIALNYSSTLGTLILSLLEMDSFSVNMNLVKQDTRLTSFDDCIEAVSSIKTMRYKGYSLTPTKIIAINRFLENAFIEDLYIHCKSSLKKREWRPGIEDGIRSFAEGCGIIIDEDISLDALKKAEWRFRKKKEERKLQTFVLPQRGTSAFAFC</sequence>
<accession>A0A1M5G2S7</accession>
<dbReference type="AlphaFoldDB" id="A0A1M5G2S7"/>
<protein>
    <submittedName>
        <fullName evidence="2">Uncharacterized protein</fullName>
    </submittedName>
</protein>